<feature type="compositionally biased region" description="Basic residues" evidence="1">
    <location>
        <begin position="69"/>
        <end position="80"/>
    </location>
</feature>
<feature type="compositionally biased region" description="Basic residues" evidence="1">
    <location>
        <begin position="50"/>
        <end position="59"/>
    </location>
</feature>
<name>A0A699KBT2_TANCI</name>
<dbReference type="EMBL" id="BKCJ010503202">
    <property type="protein sequence ID" value="GFA86556.1"/>
    <property type="molecule type" value="Genomic_DNA"/>
</dbReference>
<dbReference type="AlphaFoldDB" id="A0A699KBT2"/>
<evidence type="ECO:0000313" key="2">
    <source>
        <dbReference type="EMBL" id="GFA86556.1"/>
    </source>
</evidence>
<proteinExistence type="predicted"/>
<accession>A0A699KBT2</accession>
<protein>
    <submittedName>
        <fullName evidence="2">Uncharacterized protein</fullName>
    </submittedName>
</protein>
<evidence type="ECO:0000256" key="1">
    <source>
        <dbReference type="SAM" id="MobiDB-lite"/>
    </source>
</evidence>
<organism evidence="2">
    <name type="scientific">Tanacetum cinerariifolium</name>
    <name type="common">Dalmatian daisy</name>
    <name type="synonym">Chrysanthemum cinerariifolium</name>
    <dbReference type="NCBI Taxonomy" id="118510"/>
    <lineage>
        <taxon>Eukaryota</taxon>
        <taxon>Viridiplantae</taxon>
        <taxon>Streptophyta</taxon>
        <taxon>Embryophyta</taxon>
        <taxon>Tracheophyta</taxon>
        <taxon>Spermatophyta</taxon>
        <taxon>Magnoliopsida</taxon>
        <taxon>eudicotyledons</taxon>
        <taxon>Gunneridae</taxon>
        <taxon>Pentapetalae</taxon>
        <taxon>asterids</taxon>
        <taxon>campanulids</taxon>
        <taxon>Asterales</taxon>
        <taxon>Asteraceae</taxon>
        <taxon>Asteroideae</taxon>
        <taxon>Anthemideae</taxon>
        <taxon>Anthemidinae</taxon>
        <taxon>Tanacetum</taxon>
    </lineage>
</organism>
<sequence length="80" mass="9374">MIREIDKDENINLVSEQAEVHETVEPLKDDDAVTLAETLLNLKKSTGNRYLRKRQKQSQKRQNQARNGKDRKRQSQSKPE</sequence>
<comment type="caution">
    <text evidence="2">The sequence shown here is derived from an EMBL/GenBank/DDBJ whole genome shotgun (WGS) entry which is preliminary data.</text>
</comment>
<gene>
    <name evidence="2" type="ORF">Tci_658528</name>
</gene>
<feature type="region of interest" description="Disordered" evidence="1">
    <location>
        <begin position="45"/>
        <end position="80"/>
    </location>
</feature>
<feature type="non-terminal residue" evidence="2">
    <location>
        <position position="80"/>
    </location>
</feature>
<reference evidence="2" key="1">
    <citation type="journal article" date="2019" name="Sci. Rep.">
        <title>Draft genome of Tanacetum cinerariifolium, the natural source of mosquito coil.</title>
        <authorList>
            <person name="Yamashiro T."/>
            <person name="Shiraishi A."/>
            <person name="Satake H."/>
            <person name="Nakayama K."/>
        </authorList>
    </citation>
    <scope>NUCLEOTIDE SEQUENCE</scope>
</reference>